<comment type="caution">
    <text evidence="2">The sequence shown here is derived from an EMBL/GenBank/DDBJ whole genome shotgun (WGS) entry which is preliminary data.</text>
</comment>
<feature type="transmembrane region" description="Helical" evidence="1">
    <location>
        <begin position="12"/>
        <end position="34"/>
    </location>
</feature>
<dbReference type="STRING" id="1618572.UT17_C0003G0211"/>
<proteinExistence type="predicted"/>
<evidence type="ECO:0000313" key="2">
    <source>
        <dbReference type="EMBL" id="KKQ92188.1"/>
    </source>
</evidence>
<dbReference type="AlphaFoldDB" id="A0A0G0LJW6"/>
<evidence type="ECO:0000256" key="1">
    <source>
        <dbReference type="SAM" id="Phobius"/>
    </source>
</evidence>
<accession>A0A0G0LJW6</accession>
<keyword evidence="1" id="KW-0812">Transmembrane</keyword>
<keyword evidence="1" id="KW-1133">Transmembrane helix</keyword>
<evidence type="ECO:0000313" key="3">
    <source>
        <dbReference type="Proteomes" id="UP000034774"/>
    </source>
</evidence>
<dbReference type="Proteomes" id="UP000034774">
    <property type="component" value="Unassembled WGS sequence"/>
</dbReference>
<feature type="transmembrane region" description="Helical" evidence="1">
    <location>
        <begin position="55"/>
        <end position="76"/>
    </location>
</feature>
<evidence type="ECO:0008006" key="4">
    <source>
        <dbReference type="Google" id="ProtNLM"/>
    </source>
</evidence>
<gene>
    <name evidence="2" type="ORF">UT17_C0003G0211</name>
</gene>
<name>A0A0G0LJW6_9BACT</name>
<protein>
    <recommendedName>
        <fullName evidence="4">Integral membrane protein</fullName>
    </recommendedName>
</protein>
<dbReference type="EMBL" id="LBVU01000003">
    <property type="protein sequence ID" value="KKQ92188.1"/>
    <property type="molecule type" value="Genomic_DNA"/>
</dbReference>
<sequence length="93" mass="9686">MKIATIEDLGTVFQSLVGALLGFAGIALFALLLMGGFKYITSGGDPKAVEGAQKTLTYAIGGLIIILISYLILVLIKTITGVDVGTFNIVLPK</sequence>
<keyword evidence="1" id="KW-0472">Membrane</keyword>
<organism evidence="2 3">
    <name type="scientific">Candidatus Woesebacteria bacterium GW2011_GWB1_39_10</name>
    <dbReference type="NCBI Taxonomy" id="1618572"/>
    <lineage>
        <taxon>Bacteria</taxon>
        <taxon>Candidatus Woeseibacteriota</taxon>
    </lineage>
</organism>
<reference evidence="2 3" key="1">
    <citation type="journal article" date="2015" name="Nature">
        <title>rRNA introns, odd ribosomes, and small enigmatic genomes across a large radiation of phyla.</title>
        <authorList>
            <person name="Brown C.T."/>
            <person name="Hug L.A."/>
            <person name="Thomas B.C."/>
            <person name="Sharon I."/>
            <person name="Castelle C.J."/>
            <person name="Singh A."/>
            <person name="Wilkins M.J."/>
            <person name="Williams K.H."/>
            <person name="Banfield J.F."/>
        </authorList>
    </citation>
    <scope>NUCLEOTIDE SEQUENCE [LARGE SCALE GENOMIC DNA]</scope>
</reference>